<feature type="compositionally biased region" description="Polar residues" evidence="3">
    <location>
        <begin position="415"/>
        <end position="440"/>
    </location>
</feature>
<keyword evidence="1" id="KW-0677">Repeat</keyword>
<dbReference type="GO" id="GO:0010960">
    <property type="term" value="P:magnesium ion homeostasis"/>
    <property type="evidence" value="ECO:0007669"/>
    <property type="project" value="InterPro"/>
</dbReference>
<evidence type="ECO:0000256" key="2">
    <source>
        <dbReference type="PROSITE-ProRule" id="PRU01193"/>
    </source>
</evidence>
<feature type="domain" description="CNNM transmembrane" evidence="5">
    <location>
        <begin position="35"/>
        <end position="222"/>
    </location>
</feature>
<dbReference type="OrthoDB" id="5353557at2759"/>
<keyword evidence="2 4" id="KW-1133">Transmembrane helix</keyword>
<keyword evidence="2 4" id="KW-0472">Membrane</keyword>
<dbReference type="GO" id="GO:0016020">
    <property type="term" value="C:membrane"/>
    <property type="evidence" value="ECO:0007669"/>
    <property type="project" value="UniProtKB-UniRule"/>
</dbReference>
<dbReference type="EMBL" id="PZQS01000006">
    <property type="protein sequence ID" value="PVD28407.1"/>
    <property type="molecule type" value="Genomic_DNA"/>
</dbReference>
<dbReference type="Pfam" id="PF01595">
    <property type="entry name" value="CNNM"/>
    <property type="match status" value="1"/>
</dbReference>
<name>A0A2T7P4Q6_POMCA</name>
<evidence type="ECO:0000256" key="3">
    <source>
        <dbReference type="SAM" id="MobiDB-lite"/>
    </source>
</evidence>
<keyword evidence="2 4" id="KW-0812">Transmembrane</keyword>
<comment type="caution">
    <text evidence="6">The sequence shown here is derived from an EMBL/GenBank/DDBJ whole genome shotgun (WGS) entry which is preliminary data.</text>
</comment>
<sequence length="440" mass="48167">MILEYGALRSNGNVASEWDVNCSLPGDPEKRLGIYDDQFWIYIGVYVGLVLIAGLMSGLTMGLLSLDTTTLMVLRDAGTEKEKKYAARILPLVSRHHMLLVTLLLANAAAVEAMPIFLDRVSDPITAVAVSVTAVLLFGEVVPQAVCTRYGLAIGATLAPLVYFLMGILIIIVWPLSKVLDCLLGEEHGTFYRRAELKVLVDLHGKNHHVSRAQSSDGADDCLTVDEIMIIKGALDMKYKTVANAMVPIQKVFMLSCDNILDDKTITKILNIGHSRIPVYAGECSNVIGLLLTKTLIGLNRAHTFRVQDLLGSSLYAGQPCHLAMVRKTVPVVAEDLTVSEKAPLLMAEEQPLQVDTVQEIVGIITLEDVIEQLLQEEITDETDVIPFQEVGSALQITMAKAVNRHRTTKGLLRSKSQPNTSFVNNHTSPHLSASQPQFF</sequence>
<dbReference type="GO" id="GO:0030026">
    <property type="term" value="P:intracellular manganese ion homeostasis"/>
    <property type="evidence" value="ECO:0007669"/>
    <property type="project" value="TreeGrafter"/>
</dbReference>
<evidence type="ECO:0000259" key="5">
    <source>
        <dbReference type="PROSITE" id="PS51846"/>
    </source>
</evidence>
<dbReference type="InterPro" id="IPR045095">
    <property type="entry name" value="ACDP"/>
</dbReference>
<dbReference type="PROSITE" id="PS51846">
    <property type="entry name" value="CNNM"/>
    <property type="match status" value="1"/>
</dbReference>
<dbReference type="PANTHER" id="PTHR12064">
    <property type="entry name" value="METAL TRANSPORTER CNNM"/>
    <property type="match status" value="1"/>
</dbReference>
<dbReference type="Gene3D" id="3.10.580.10">
    <property type="entry name" value="CBS-domain"/>
    <property type="match status" value="1"/>
</dbReference>
<feature type="transmembrane region" description="Helical" evidence="4">
    <location>
        <begin position="124"/>
        <end position="143"/>
    </location>
</feature>
<gene>
    <name evidence="6" type="ORF">C0Q70_10994</name>
</gene>
<keyword evidence="7" id="KW-1185">Reference proteome</keyword>
<dbReference type="PANTHER" id="PTHR12064:SF97">
    <property type="entry name" value="METAL TRANSPORTER CNNM-5"/>
    <property type="match status" value="1"/>
</dbReference>
<dbReference type="InterPro" id="IPR046342">
    <property type="entry name" value="CBS_dom_sf"/>
</dbReference>
<protein>
    <recommendedName>
        <fullName evidence="5">CNNM transmembrane domain-containing protein</fullName>
    </recommendedName>
</protein>
<evidence type="ECO:0000313" key="7">
    <source>
        <dbReference type="Proteomes" id="UP000245119"/>
    </source>
</evidence>
<evidence type="ECO:0000313" key="6">
    <source>
        <dbReference type="EMBL" id="PVD28407.1"/>
    </source>
</evidence>
<dbReference type="InterPro" id="IPR002550">
    <property type="entry name" value="CNNM"/>
</dbReference>
<dbReference type="Proteomes" id="UP000245119">
    <property type="component" value="Linkage Group LG6"/>
</dbReference>
<organism evidence="6 7">
    <name type="scientific">Pomacea canaliculata</name>
    <name type="common">Golden apple snail</name>
    <dbReference type="NCBI Taxonomy" id="400727"/>
    <lineage>
        <taxon>Eukaryota</taxon>
        <taxon>Metazoa</taxon>
        <taxon>Spiralia</taxon>
        <taxon>Lophotrochozoa</taxon>
        <taxon>Mollusca</taxon>
        <taxon>Gastropoda</taxon>
        <taxon>Caenogastropoda</taxon>
        <taxon>Architaenioglossa</taxon>
        <taxon>Ampullarioidea</taxon>
        <taxon>Ampullariidae</taxon>
        <taxon>Pomacea</taxon>
    </lineage>
</organism>
<evidence type="ECO:0000256" key="1">
    <source>
        <dbReference type="ARBA" id="ARBA00022737"/>
    </source>
</evidence>
<accession>A0A2T7P4Q6</accession>
<dbReference type="AlphaFoldDB" id="A0A2T7P4Q6"/>
<dbReference type="SUPFAM" id="SSF54631">
    <property type="entry name" value="CBS-domain pair"/>
    <property type="match status" value="1"/>
</dbReference>
<proteinExistence type="predicted"/>
<reference evidence="6 7" key="1">
    <citation type="submission" date="2018-04" db="EMBL/GenBank/DDBJ databases">
        <title>The genome of golden apple snail Pomacea canaliculata provides insight into stress tolerance and invasive adaptation.</title>
        <authorList>
            <person name="Liu C."/>
            <person name="Liu B."/>
            <person name="Ren Y."/>
            <person name="Zhang Y."/>
            <person name="Wang H."/>
            <person name="Li S."/>
            <person name="Jiang F."/>
            <person name="Yin L."/>
            <person name="Zhang G."/>
            <person name="Qian W."/>
            <person name="Fan W."/>
        </authorList>
    </citation>
    <scope>NUCLEOTIDE SEQUENCE [LARGE SCALE GENOMIC DNA]</scope>
    <source>
        <strain evidence="6">SZHN2017</strain>
        <tissue evidence="6">Muscle</tissue>
    </source>
</reference>
<feature type="region of interest" description="Disordered" evidence="3">
    <location>
        <begin position="410"/>
        <end position="440"/>
    </location>
</feature>
<dbReference type="STRING" id="400727.A0A2T7P4Q6"/>
<feature type="transmembrane region" description="Helical" evidence="4">
    <location>
        <begin position="39"/>
        <end position="66"/>
    </location>
</feature>
<feature type="transmembrane region" description="Helical" evidence="4">
    <location>
        <begin position="150"/>
        <end position="174"/>
    </location>
</feature>
<dbReference type="GO" id="GO:0005737">
    <property type="term" value="C:cytoplasm"/>
    <property type="evidence" value="ECO:0007669"/>
    <property type="project" value="TreeGrafter"/>
</dbReference>
<evidence type="ECO:0000256" key="4">
    <source>
        <dbReference type="SAM" id="Phobius"/>
    </source>
</evidence>